<keyword evidence="7" id="KW-0732">Signal</keyword>
<dbReference type="InParanoid" id="C3YTB2"/>
<comment type="subcellular location">
    <subcellularLocation>
        <location evidence="1">Secreted</location>
    </subcellularLocation>
</comment>
<evidence type="ECO:0000256" key="5">
    <source>
        <dbReference type="PROSITE-ProRule" id="PRU00500"/>
    </source>
</evidence>
<feature type="domain" description="Thyroglobulin type-1" evidence="8">
    <location>
        <begin position="94"/>
        <end position="154"/>
    </location>
</feature>
<dbReference type="CDD" id="cd00191">
    <property type="entry name" value="TY"/>
    <property type="match status" value="1"/>
</dbReference>
<dbReference type="PANTHER" id="PTHR12352">
    <property type="entry name" value="SECRETED MODULAR CALCIUM-BINDING PROTEIN"/>
    <property type="match status" value="1"/>
</dbReference>
<evidence type="ECO:0000259" key="8">
    <source>
        <dbReference type="PROSITE" id="PS51162"/>
    </source>
</evidence>
<evidence type="ECO:0000256" key="3">
    <source>
        <dbReference type="ARBA" id="ARBA00022737"/>
    </source>
</evidence>
<feature type="chain" id="PRO_5002936042" description="Thyroglobulin type-1 domain-containing protein" evidence="7">
    <location>
        <begin position="32"/>
        <end position="177"/>
    </location>
</feature>
<evidence type="ECO:0000256" key="7">
    <source>
        <dbReference type="SAM" id="SignalP"/>
    </source>
</evidence>
<dbReference type="PANTHER" id="PTHR12352:SF3">
    <property type="entry name" value="NIDOGEN-2"/>
    <property type="match status" value="1"/>
</dbReference>
<reference evidence="9" key="1">
    <citation type="journal article" date="2008" name="Nature">
        <title>The amphioxus genome and the evolution of the chordate karyotype.</title>
        <authorList>
            <consortium name="US DOE Joint Genome Institute (JGI-PGF)"/>
            <person name="Putnam N.H."/>
            <person name="Butts T."/>
            <person name="Ferrier D.E.K."/>
            <person name="Furlong R.F."/>
            <person name="Hellsten U."/>
            <person name="Kawashima T."/>
            <person name="Robinson-Rechavi M."/>
            <person name="Shoguchi E."/>
            <person name="Terry A."/>
            <person name="Yu J.-K."/>
            <person name="Benito-Gutierrez E.L."/>
            <person name="Dubchak I."/>
            <person name="Garcia-Fernandez J."/>
            <person name="Gibson-Brown J.J."/>
            <person name="Grigoriev I.V."/>
            <person name="Horton A.C."/>
            <person name="de Jong P.J."/>
            <person name="Jurka J."/>
            <person name="Kapitonov V.V."/>
            <person name="Kohara Y."/>
            <person name="Kuroki Y."/>
            <person name="Lindquist E."/>
            <person name="Lucas S."/>
            <person name="Osoegawa K."/>
            <person name="Pennacchio L.A."/>
            <person name="Salamov A.A."/>
            <person name="Satou Y."/>
            <person name="Sauka-Spengler T."/>
            <person name="Schmutz J."/>
            <person name="Shin-I T."/>
            <person name="Toyoda A."/>
            <person name="Bronner-Fraser M."/>
            <person name="Fujiyama A."/>
            <person name="Holland L.Z."/>
            <person name="Holland P.W.H."/>
            <person name="Satoh N."/>
            <person name="Rokhsar D.S."/>
        </authorList>
    </citation>
    <scope>NUCLEOTIDE SEQUENCE [LARGE SCALE GENOMIC DNA]</scope>
    <source>
        <strain evidence="9">S238N-H82</strain>
        <tissue evidence="9">Testes</tissue>
    </source>
</reference>
<dbReference type="Pfam" id="PF00086">
    <property type="entry name" value="Thyroglobulin_1"/>
    <property type="match status" value="1"/>
</dbReference>
<dbReference type="Gene3D" id="4.10.800.10">
    <property type="entry name" value="Thyroglobulin type-1"/>
    <property type="match status" value="1"/>
</dbReference>
<keyword evidence="3" id="KW-0677">Repeat</keyword>
<organism>
    <name type="scientific">Branchiostoma floridae</name>
    <name type="common">Florida lancelet</name>
    <name type="synonym">Amphioxus</name>
    <dbReference type="NCBI Taxonomy" id="7739"/>
    <lineage>
        <taxon>Eukaryota</taxon>
        <taxon>Metazoa</taxon>
        <taxon>Chordata</taxon>
        <taxon>Cephalochordata</taxon>
        <taxon>Leptocardii</taxon>
        <taxon>Amphioxiformes</taxon>
        <taxon>Branchiostomatidae</taxon>
        <taxon>Branchiostoma</taxon>
    </lineage>
</organism>
<dbReference type="InterPro" id="IPR051950">
    <property type="entry name" value="Dev_reg/Prot_inhib"/>
</dbReference>
<evidence type="ECO:0000313" key="9">
    <source>
        <dbReference type="EMBL" id="EEN56479.1"/>
    </source>
</evidence>
<dbReference type="GO" id="GO:0005576">
    <property type="term" value="C:extracellular region"/>
    <property type="evidence" value="ECO:0007669"/>
    <property type="project" value="UniProtKB-SubCell"/>
</dbReference>
<dbReference type="PROSITE" id="PS51162">
    <property type="entry name" value="THYROGLOBULIN_1_2"/>
    <property type="match status" value="1"/>
</dbReference>
<keyword evidence="2" id="KW-0964">Secreted</keyword>
<name>C3YTB2_BRAFL</name>
<comment type="caution">
    <text evidence="5">Lacks conserved residue(s) required for the propagation of feature annotation.</text>
</comment>
<feature type="disulfide bond" evidence="5">
    <location>
        <begin position="123"/>
        <end position="130"/>
    </location>
</feature>
<sequence length="177" mass="18085">MAAIHTLPEKHTIRALLLAVCISISLSGSSAQTPGAGTTPVVSPGVGQQSSAAPQGTGAASTAQASPAPQGASTVPPAGSNVTNPPTTVATGKPGACRPNPSPMPGEFVKQCEQDGSFSTKQCHGSTGFCYCAHPQDGTIYQETGRRGSMQHDCATYWKTKDSLQTIPDASWATEDE</sequence>
<evidence type="ECO:0000256" key="1">
    <source>
        <dbReference type="ARBA" id="ARBA00004613"/>
    </source>
</evidence>
<evidence type="ECO:0000256" key="2">
    <source>
        <dbReference type="ARBA" id="ARBA00022525"/>
    </source>
</evidence>
<dbReference type="eggNOG" id="ENOG502T23D">
    <property type="taxonomic scope" value="Eukaryota"/>
</dbReference>
<dbReference type="EMBL" id="GG666551">
    <property type="protein sequence ID" value="EEN56479.1"/>
    <property type="molecule type" value="Genomic_DNA"/>
</dbReference>
<gene>
    <name evidence="9" type="ORF">BRAFLDRAFT_70159</name>
</gene>
<evidence type="ECO:0000256" key="4">
    <source>
        <dbReference type="ARBA" id="ARBA00023157"/>
    </source>
</evidence>
<dbReference type="InterPro" id="IPR000716">
    <property type="entry name" value="Thyroglobulin_1"/>
</dbReference>
<feature type="compositionally biased region" description="Low complexity" evidence="6">
    <location>
        <begin position="48"/>
        <end position="74"/>
    </location>
</feature>
<feature type="compositionally biased region" description="Polar residues" evidence="6">
    <location>
        <begin position="80"/>
        <end position="90"/>
    </location>
</feature>
<protein>
    <recommendedName>
        <fullName evidence="8">Thyroglobulin type-1 domain-containing protein</fullName>
    </recommendedName>
</protein>
<proteinExistence type="predicted"/>
<dbReference type="InterPro" id="IPR036857">
    <property type="entry name" value="Thyroglobulin_1_sf"/>
</dbReference>
<feature type="region of interest" description="Disordered" evidence="6">
    <location>
        <begin position="29"/>
        <end position="102"/>
    </location>
</feature>
<dbReference type="SUPFAM" id="SSF57610">
    <property type="entry name" value="Thyroglobulin type-1 domain"/>
    <property type="match status" value="1"/>
</dbReference>
<evidence type="ECO:0000256" key="6">
    <source>
        <dbReference type="SAM" id="MobiDB-lite"/>
    </source>
</evidence>
<dbReference type="AlphaFoldDB" id="C3YTB2"/>
<feature type="signal peptide" evidence="7">
    <location>
        <begin position="1"/>
        <end position="31"/>
    </location>
</feature>
<accession>C3YTB2</accession>
<keyword evidence="4 5" id="KW-1015">Disulfide bond</keyword>
<dbReference type="PROSITE" id="PS00484">
    <property type="entry name" value="THYROGLOBULIN_1_1"/>
    <property type="match status" value="1"/>
</dbReference>